<dbReference type="GO" id="GO:0032259">
    <property type="term" value="P:methylation"/>
    <property type="evidence" value="ECO:0007669"/>
    <property type="project" value="UniProtKB-KW"/>
</dbReference>
<dbReference type="Gene3D" id="3.40.50.150">
    <property type="entry name" value="Vaccinia Virus protein VP39"/>
    <property type="match status" value="1"/>
</dbReference>
<dbReference type="AlphaFoldDB" id="A0A6M3MAR9"/>
<organism evidence="2">
    <name type="scientific">viral metagenome</name>
    <dbReference type="NCBI Taxonomy" id="1070528"/>
    <lineage>
        <taxon>unclassified sequences</taxon>
        <taxon>metagenomes</taxon>
        <taxon>organismal metagenomes</taxon>
    </lineage>
</organism>
<keyword evidence="2" id="KW-0808">Transferase</keyword>
<sequence length="218" mass="25685">METKWTAVERERDYWDDRYAKGCGSGRERNEQIWDLIEEEIKIEHVIDVGCGDLRLWGERSCQDYVGIDISEQVLRENVKRRPHWNFICAPAETFIPGITRENVFCFNMIYHILEPENVEQVLRNLCRYATKRIFIYTMIDNPFYPKVTDGNYQYYHSLEEYIPLFNEMGFALTSLELIDVAKKYGAPCGMYIFKRERSVEAPEKGVVVKVNGVFPLI</sequence>
<evidence type="ECO:0000313" key="2">
    <source>
        <dbReference type="EMBL" id="QJB04544.1"/>
    </source>
</evidence>
<name>A0A6M3MAR9_9ZZZZ</name>
<dbReference type="InterPro" id="IPR029063">
    <property type="entry name" value="SAM-dependent_MTases_sf"/>
</dbReference>
<dbReference type="CDD" id="cd02440">
    <property type="entry name" value="AdoMet_MTases"/>
    <property type="match status" value="1"/>
</dbReference>
<proteinExistence type="predicted"/>
<dbReference type="Pfam" id="PF13649">
    <property type="entry name" value="Methyltransf_25"/>
    <property type="match status" value="1"/>
</dbReference>
<dbReference type="GO" id="GO:0008168">
    <property type="term" value="F:methyltransferase activity"/>
    <property type="evidence" value="ECO:0007669"/>
    <property type="project" value="UniProtKB-KW"/>
</dbReference>
<accession>A0A6M3MAR9</accession>
<gene>
    <name evidence="2" type="ORF">MM171B00234_0045</name>
</gene>
<dbReference type="InterPro" id="IPR041698">
    <property type="entry name" value="Methyltransf_25"/>
</dbReference>
<reference evidence="2" key="1">
    <citation type="submission" date="2020-03" db="EMBL/GenBank/DDBJ databases">
        <title>The deep terrestrial virosphere.</title>
        <authorList>
            <person name="Holmfeldt K."/>
            <person name="Nilsson E."/>
            <person name="Simone D."/>
            <person name="Lopez-Fernandez M."/>
            <person name="Wu X."/>
            <person name="de Brujin I."/>
            <person name="Lundin D."/>
            <person name="Andersson A."/>
            <person name="Bertilsson S."/>
            <person name="Dopson M."/>
        </authorList>
    </citation>
    <scope>NUCLEOTIDE SEQUENCE</scope>
    <source>
        <strain evidence="2">MM171B00234</strain>
    </source>
</reference>
<dbReference type="EMBL" id="MT143884">
    <property type="protein sequence ID" value="QJB04544.1"/>
    <property type="molecule type" value="Genomic_DNA"/>
</dbReference>
<protein>
    <submittedName>
        <fullName evidence="2">Putative methyltransferase</fullName>
    </submittedName>
</protein>
<evidence type="ECO:0000259" key="1">
    <source>
        <dbReference type="Pfam" id="PF13649"/>
    </source>
</evidence>
<dbReference type="SUPFAM" id="SSF53335">
    <property type="entry name" value="S-adenosyl-L-methionine-dependent methyltransferases"/>
    <property type="match status" value="1"/>
</dbReference>
<keyword evidence="2" id="KW-0489">Methyltransferase</keyword>
<feature type="domain" description="Methyltransferase" evidence="1">
    <location>
        <begin position="46"/>
        <end position="129"/>
    </location>
</feature>